<dbReference type="InterPro" id="IPR000524">
    <property type="entry name" value="Tscrpt_reg_HTH_GntR"/>
</dbReference>
<protein>
    <submittedName>
        <fullName evidence="5">GntR family transcriptional regulator</fullName>
    </submittedName>
</protein>
<evidence type="ECO:0000256" key="2">
    <source>
        <dbReference type="ARBA" id="ARBA00023125"/>
    </source>
</evidence>
<dbReference type="InterPro" id="IPR036390">
    <property type="entry name" value="WH_DNA-bd_sf"/>
</dbReference>
<evidence type="ECO:0000313" key="5">
    <source>
        <dbReference type="EMBL" id="GAA4786802.1"/>
    </source>
</evidence>
<dbReference type="SMART" id="SM00895">
    <property type="entry name" value="FCD"/>
    <property type="match status" value="1"/>
</dbReference>
<comment type="caution">
    <text evidence="5">The sequence shown here is derived from an EMBL/GenBank/DDBJ whole genome shotgun (WGS) entry which is preliminary data.</text>
</comment>
<keyword evidence="3" id="KW-0804">Transcription</keyword>
<accession>A0ABP9AVE7</accession>
<name>A0ABP9AVE7_9MICC</name>
<dbReference type="PROSITE" id="PS50949">
    <property type="entry name" value="HTH_GNTR"/>
    <property type="match status" value="1"/>
</dbReference>
<dbReference type="InterPro" id="IPR011711">
    <property type="entry name" value="GntR_C"/>
</dbReference>
<dbReference type="Pfam" id="PF00392">
    <property type="entry name" value="GntR"/>
    <property type="match status" value="1"/>
</dbReference>
<dbReference type="Gene3D" id="1.20.120.530">
    <property type="entry name" value="GntR ligand-binding domain-like"/>
    <property type="match status" value="1"/>
</dbReference>
<dbReference type="PANTHER" id="PTHR43537:SF5">
    <property type="entry name" value="UXU OPERON TRANSCRIPTIONAL REGULATOR"/>
    <property type="match status" value="1"/>
</dbReference>
<dbReference type="SUPFAM" id="SSF48008">
    <property type="entry name" value="GntR ligand-binding domain-like"/>
    <property type="match status" value="1"/>
</dbReference>
<dbReference type="RefSeq" id="WP_345443188.1">
    <property type="nucleotide sequence ID" value="NZ_BAABKP010000001.1"/>
</dbReference>
<feature type="domain" description="HTH gntR-type" evidence="4">
    <location>
        <begin position="16"/>
        <end position="83"/>
    </location>
</feature>
<dbReference type="SMART" id="SM00345">
    <property type="entry name" value="HTH_GNTR"/>
    <property type="match status" value="1"/>
</dbReference>
<keyword evidence="1" id="KW-0805">Transcription regulation</keyword>
<dbReference type="Proteomes" id="UP001500187">
    <property type="component" value="Unassembled WGS sequence"/>
</dbReference>
<organism evidence="5 6">
    <name type="scientific">Rothia endophytica</name>
    <dbReference type="NCBI Taxonomy" id="1324766"/>
    <lineage>
        <taxon>Bacteria</taxon>
        <taxon>Bacillati</taxon>
        <taxon>Actinomycetota</taxon>
        <taxon>Actinomycetes</taxon>
        <taxon>Micrococcales</taxon>
        <taxon>Micrococcaceae</taxon>
        <taxon>Rothia</taxon>
    </lineage>
</organism>
<dbReference type="Gene3D" id="1.10.10.10">
    <property type="entry name" value="Winged helix-like DNA-binding domain superfamily/Winged helix DNA-binding domain"/>
    <property type="match status" value="1"/>
</dbReference>
<evidence type="ECO:0000313" key="6">
    <source>
        <dbReference type="Proteomes" id="UP001500187"/>
    </source>
</evidence>
<keyword evidence="2" id="KW-0238">DNA-binding</keyword>
<evidence type="ECO:0000259" key="4">
    <source>
        <dbReference type="PROSITE" id="PS50949"/>
    </source>
</evidence>
<dbReference type="SUPFAM" id="SSF46785">
    <property type="entry name" value="Winged helix' DNA-binding domain"/>
    <property type="match status" value="1"/>
</dbReference>
<dbReference type="PANTHER" id="PTHR43537">
    <property type="entry name" value="TRANSCRIPTIONAL REGULATOR, GNTR FAMILY"/>
    <property type="match status" value="1"/>
</dbReference>
<evidence type="ECO:0000256" key="3">
    <source>
        <dbReference type="ARBA" id="ARBA00023163"/>
    </source>
</evidence>
<dbReference type="InterPro" id="IPR036388">
    <property type="entry name" value="WH-like_DNA-bd_sf"/>
</dbReference>
<sequence length="229" mass="25142">MSTAVASPSAPGGESLSKAQIAYTWVRERIVSGDYAPGHRLVLSTLAAELDMSVVPVREAIRQLEAEGLANFERNVGARVAMIDEARYVESMEALGILEGAATAMALSSISEEDLAQAQDLNDQLRVTLEDFDPKTFTELNHRFHNVLTCRCPNERLIELVNAEWEKLGHLRESTFSFVPGRAAESVAEHQRILDLIENRATSAQVEAAVREHRAATLASYLAAHPNHP</sequence>
<dbReference type="Pfam" id="PF07729">
    <property type="entry name" value="FCD"/>
    <property type="match status" value="1"/>
</dbReference>
<dbReference type="InterPro" id="IPR008920">
    <property type="entry name" value="TF_FadR/GntR_C"/>
</dbReference>
<keyword evidence="6" id="KW-1185">Reference proteome</keyword>
<dbReference type="EMBL" id="BAABKP010000001">
    <property type="protein sequence ID" value="GAA4786802.1"/>
    <property type="molecule type" value="Genomic_DNA"/>
</dbReference>
<dbReference type="CDD" id="cd07377">
    <property type="entry name" value="WHTH_GntR"/>
    <property type="match status" value="1"/>
</dbReference>
<reference evidence="6" key="1">
    <citation type="journal article" date="2019" name="Int. J. Syst. Evol. Microbiol.">
        <title>The Global Catalogue of Microorganisms (GCM) 10K type strain sequencing project: providing services to taxonomists for standard genome sequencing and annotation.</title>
        <authorList>
            <consortium name="The Broad Institute Genomics Platform"/>
            <consortium name="The Broad Institute Genome Sequencing Center for Infectious Disease"/>
            <person name="Wu L."/>
            <person name="Ma J."/>
        </authorList>
    </citation>
    <scope>NUCLEOTIDE SEQUENCE [LARGE SCALE GENOMIC DNA]</scope>
    <source>
        <strain evidence="6">JCM 18541</strain>
    </source>
</reference>
<gene>
    <name evidence="5" type="ORF">GCM10023352_00380</name>
</gene>
<proteinExistence type="predicted"/>
<evidence type="ECO:0000256" key="1">
    <source>
        <dbReference type="ARBA" id="ARBA00023015"/>
    </source>
</evidence>